<protein>
    <submittedName>
        <fullName evidence="2">Uncharacterized protein DUF4856</fullName>
    </submittedName>
</protein>
<evidence type="ECO:0000313" key="2">
    <source>
        <dbReference type="EMBL" id="PKV63421.1"/>
    </source>
</evidence>
<proteinExistence type="predicted"/>
<feature type="chain" id="PRO_5014729867" evidence="1">
    <location>
        <begin position="25"/>
        <end position="365"/>
    </location>
</feature>
<reference evidence="2 3" key="1">
    <citation type="submission" date="2017-12" db="EMBL/GenBank/DDBJ databases">
        <title>Genomic Encyclopedia of Type Strains, Phase III (KMG-III): the genomes of soil and plant-associated and newly described type strains.</title>
        <authorList>
            <person name="Whitman W."/>
        </authorList>
    </citation>
    <scope>NUCLEOTIDE SEQUENCE [LARGE SCALE GENOMIC DNA]</scope>
    <source>
        <strain evidence="2 3">LP43</strain>
    </source>
</reference>
<dbReference type="AlphaFoldDB" id="A0A2N3U9L2"/>
<dbReference type="OrthoDB" id="5498726at2"/>
<evidence type="ECO:0000313" key="3">
    <source>
        <dbReference type="Proteomes" id="UP000233782"/>
    </source>
</evidence>
<comment type="caution">
    <text evidence="2">The sequence shown here is derived from an EMBL/GenBank/DDBJ whole genome shotgun (WGS) entry which is preliminary data.</text>
</comment>
<feature type="signal peptide" evidence="1">
    <location>
        <begin position="1"/>
        <end position="24"/>
    </location>
</feature>
<accession>A0A2N3U9L2</accession>
<dbReference type="InterPro" id="IPR032331">
    <property type="entry name" value="DUF4856"/>
</dbReference>
<name>A0A2N3U9L2_9BACT</name>
<dbReference type="Proteomes" id="UP000233782">
    <property type="component" value="Unassembled WGS sequence"/>
</dbReference>
<keyword evidence="1" id="KW-0732">Signal</keyword>
<sequence>MLSRFNYKAIAVLGLSVCTLFSSCSDDKEENVSYNVPTTYNFDNVNYSGQTDRMSMLSELDTYVKTGNNGALLNAQKMKNMYANVNAPFAEARLNTSGKQLKDKTILSAQSLFESYFDAAATASLSAGTPALKEKAGILTTAEGTKYLVDANGVEPAQIIQKGLMGAVFYFQAVESYLTEAKIGAAVDNATVTPGEGTKMEHHFDEAFGYFGAPIDFPTNLNNLKFWANYSNKVNPSTGSNKALMDAFLKGRAAISAKDIKGKDEAVATIRAEWEKLVAASAILELNLAKTNIADQAKKSHYLSEAMGFMMSLKFKSDRKITDAQHQEAMAKLGTNFYDTTAADINAAINIISAAYGMDSIKNQL</sequence>
<gene>
    <name evidence="2" type="ORF">BD749_3264</name>
</gene>
<dbReference type="Pfam" id="PF16148">
    <property type="entry name" value="DUF4856"/>
    <property type="match status" value="1"/>
</dbReference>
<keyword evidence="3" id="KW-1185">Reference proteome</keyword>
<dbReference type="RefSeq" id="WP_101446196.1">
    <property type="nucleotide sequence ID" value="NZ_PJMU01000003.1"/>
</dbReference>
<evidence type="ECO:0000256" key="1">
    <source>
        <dbReference type="SAM" id="SignalP"/>
    </source>
</evidence>
<organism evidence="2 3">
    <name type="scientific">Pontibacter ramchanderi</name>
    <dbReference type="NCBI Taxonomy" id="1179743"/>
    <lineage>
        <taxon>Bacteria</taxon>
        <taxon>Pseudomonadati</taxon>
        <taxon>Bacteroidota</taxon>
        <taxon>Cytophagia</taxon>
        <taxon>Cytophagales</taxon>
        <taxon>Hymenobacteraceae</taxon>
        <taxon>Pontibacter</taxon>
    </lineage>
</organism>
<dbReference type="PROSITE" id="PS51257">
    <property type="entry name" value="PROKAR_LIPOPROTEIN"/>
    <property type="match status" value="1"/>
</dbReference>
<dbReference type="EMBL" id="PJMU01000003">
    <property type="protein sequence ID" value="PKV63421.1"/>
    <property type="molecule type" value="Genomic_DNA"/>
</dbReference>